<evidence type="ECO:0000313" key="11">
    <source>
        <dbReference type="Proteomes" id="UP000515202"/>
    </source>
</evidence>
<dbReference type="Pfam" id="PF20519">
    <property type="entry name" value="Polycystin_dom"/>
    <property type="match status" value="1"/>
</dbReference>
<organism evidence="11 12">
    <name type="scientific">Pteropus vampyrus</name>
    <name type="common">Large flying fox</name>
    <dbReference type="NCBI Taxonomy" id="132908"/>
    <lineage>
        <taxon>Eukaryota</taxon>
        <taxon>Metazoa</taxon>
        <taxon>Chordata</taxon>
        <taxon>Craniata</taxon>
        <taxon>Vertebrata</taxon>
        <taxon>Euteleostomi</taxon>
        <taxon>Mammalia</taxon>
        <taxon>Eutheria</taxon>
        <taxon>Laurasiatheria</taxon>
        <taxon>Chiroptera</taxon>
        <taxon>Yinpterochiroptera</taxon>
        <taxon>Pteropodoidea</taxon>
        <taxon>Pteropodidae</taxon>
        <taxon>Pteropodinae</taxon>
        <taxon>Pteropus</taxon>
    </lineage>
</organism>
<dbReference type="PANTHER" id="PTHR46730">
    <property type="entry name" value="POLYCYSTIN-1"/>
    <property type="match status" value="1"/>
</dbReference>
<evidence type="ECO:0000259" key="10">
    <source>
        <dbReference type="PROSITE" id="PS51111"/>
    </source>
</evidence>
<keyword evidence="11" id="KW-1185">Reference proteome</keyword>
<evidence type="ECO:0000256" key="9">
    <source>
        <dbReference type="SAM" id="SignalP"/>
    </source>
</evidence>
<reference evidence="12" key="1">
    <citation type="submission" date="2025-08" db="UniProtKB">
        <authorList>
            <consortium name="RefSeq"/>
        </authorList>
    </citation>
    <scope>IDENTIFICATION</scope>
    <source>
        <tissue evidence="12">Kidney</tissue>
    </source>
</reference>
<accession>A0A6P3R013</accession>
<evidence type="ECO:0000256" key="5">
    <source>
        <dbReference type="ARBA" id="ARBA00022989"/>
    </source>
</evidence>
<dbReference type="Proteomes" id="UP000515202">
    <property type="component" value="Unplaced"/>
</dbReference>
<feature type="transmembrane region" description="Helical" evidence="8">
    <location>
        <begin position="1168"/>
        <end position="1192"/>
    </location>
</feature>
<dbReference type="GO" id="GO:0005886">
    <property type="term" value="C:plasma membrane"/>
    <property type="evidence" value="ECO:0007669"/>
    <property type="project" value="TreeGrafter"/>
</dbReference>
<evidence type="ECO:0000256" key="4">
    <source>
        <dbReference type="ARBA" id="ARBA00022737"/>
    </source>
</evidence>
<dbReference type="GeneID" id="105302054"/>
<evidence type="ECO:0000256" key="6">
    <source>
        <dbReference type="ARBA" id="ARBA00023136"/>
    </source>
</evidence>
<keyword evidence="5 8" id="KW-1133">Transmembrane helix</keyword>
<feature type="domain" description="REJ" evidence="10">
    <location>
        <begin position="228"/>
        <end position="926"/>
    </location>
</feature>
<protein>
    <submittedName>
        <fullName evidence="12">Polycystic kidney disease and receptor for egg jelly-related protein</fullName>
    </submittedName>
</protein>
<keyword evidence="6 8" id="KW-0472">Membrane</keyword>
<evidence type="ECO:0000256" key="3">
    <source>
        <dbReference type="ARBA" id="ARBA00022692"/>
    </source>
</evidence>
<evidence type="ECO:0000256" key="1">
    <source>
        <dbReference type="ARBA" id="ARBA00004141"/>
    </source>
</evidence>
<keyword evidence="3 8" id="KW-0812">Transmembrane</keyword>
<dbReference type="KEGG" id="pvp:105302054"/>
<gene>
    <name evidence="12" type="primary">LOC105302054</name>
</gene>
<evidence type="ECO:0000313" key="12">
    <source>
        <dbReference type="RefSeq" id="XP_011373292.1"/>
    </source>
</evidence>
<sequence>MRPVATLVLLGLGLALCCGHLLPPPAPRGTLVSIRVLGVPAVDNSPPSKAITHVSAATLCSNMGFRGLALFSGHVHLRLRSRMAQGGSLFPSGSRGLASSHGSARRLRTHRLHVRVLRRAAPTHVDLPLSAPRSLLPPQGLSPLRRSTRGLERTFHLGLLRPREASSAPNMSPCSIVPRGPHPLKVFLSSTKCPTDGPVPIALEAVNSDNTQAMESSVFSQLSMDVICVIKKIKINANKDGSPVVLTRKMDLSLNASAEYDCPSAESAVHRWDIFSVPSLHDVPDWSKPLDVPELQFRSGKTVMLIPEGSLTWGVYVVSFSVTVTTGKPTVNEESRSDHIYITVVRSPLEAVISGGANITIDFTDELVLDGSKSSDPDADSPLDGLHFSWYCTTNPNNYKGQKITVMSKEVCHPDQANLKWTGASDPVLALLPKMVKGDRIYFFRMVITKGDRTAFSEKTVHVLQGPRPTANIVCIENCDTILIISERFSLFLNCPSCAVSHDVFKWSILSSSGKEMPFDWVGQTATGRNSDYLSIKPFAFREFLEAEFWIALDLDTWSGVRLVLKNPFVINHAPEIGECKINPANGTAFFTKFVVRRNFKDKNIPLTYKMIVSDLHGFAKISSLKENTLGSILYMGDAPKSPPSFLPAGVLANSYGIKIYVQVYDSLGAFSQVTLYATVRAPTDKNSSKTVLHQLLNFTMGPNSAIPPLLEKRDFLSAGYLTYVVASVLNSMKTKSTLQADKARLREYLVNQTFVFPMGNLMEISQLVIAVATLTQKPSEFTRIAQKLTTVRIWEANQALQQHQQKNKHFHSEQIEILSTGILTSLSNIFKTIAHHQVFEDPFHVLESLADTILAGKVPGNETTIMWTTSFKVYVKKTEKENVTGILGNEKHCRNCFRPALNVSSVPSLLANSPISMMFCEFAEDPFPWLKSEYWEERLEKWHAHETAEALTGEAGKLPPKELPGLHKSPSKAASKRGRQLKKAESKVSRAKANTNTNANNKTSKENEGVESAEPSSQPGPPPLPTKPSIVLPRWCVYVAWFLVFATSSISSFFIVVYGLTYGYEKSLEWLFASFCSFCQSVFLVQPSKIILLSGIRLNKLKYCKNLPWVNHYRYTEITLQNMTLHPDEMRKQHDYIIYLRGTRMYQPLTEDEIRIFKRKKRLKRRALLLLIFVLTHFIFLALLLCLVALLRHTDTFYYNQFLRNRFSVDLATVTRLQDIYSWLNDVLVPLLHNSLNPTFLPESASIILGLPLMRQVRAKSGAKACLPAKNFAQTSIKGEIHCHPKYGADPEDTQNYTSSWIKISKRATDKNTQGFTYKPKEKRWPYHSHGLLHTYGSGGYAFYFFPDQEQFNSTERLKGLRSSKWLDEKTWAVIL</sequence>
<comment type="similarity">
    <text evidence="2">Belongs to the polycystin family.</text>
</comment>
<evidence type="ECO:0000256" key="7">
    <source>
        <dbReference type="SAM" id="MobiDB-lite"/>
    </source>
</evidence>
<dbReference type="OrthoDB" id="2121937at2759"/>
<keyword evidence="12" id="KW-0675">Receptor</keyword>
<dbReference type="PROSITE" id="PS51111">
    <property type="entry name" value="REJ"/>
    <property type="match status" value="1"/>
</dbReference>
<dbReference type="GO" id="GO:0006816">
    <property type="term" value="P:calcium ion transport"/>
    <property type="evidence" value="ECO:0007669"/>
    <property type="project" value="TreeGrafter"/>
</dbReference>
<feature type="transmembrane region" description="Helical" evidence="8">
    <location>
        <begin position="1036"/>
        <end position="1059"/>
    </location>
</feature>
<dbReference type="InterPro" id="IPR014010">
    <property type="entry name" value="REJ_dom"/>
</dbReference>
<keyword evidence="4" id="KW-0677">Repeat</keyword>
<feature type="compositionally biased region" description="Low complexity" evidence="7">
    <location>
        <begin position="992"/>
        <end position="1003"/>
    </location>
</feature>
<dbReference type="GO" id="GO:0005261">
    <property type="term" value="F:monoatomic cation channel activity"/>
    <property type="evidence" value="ECO:0007669"/>
    <property type="project" value="TreeGrafter"/>
</dbReference>
<feature type="chain" id="PRO_5027589820" evidence="9">
    <location>
        <begin position="20"/>
        <end position="1377"/>
    </location>
</feature>
<keyword evidence="9" id="KW-0732">Signal</keyword>
<dbReference type="InterPro" id="IPR046791">
    <property type="entry name" value="Polycystin_dom"/>
</dbReference>
<dbReference type="Pfam" id="PF02010">
    <property type="entry name" value="REJ"/>
    <property type="match status" value="1"/>
</dbReference>
<name>A0A6P3R013_PTEVA</name>
<dbReference type="RefSeq" id="XP_011373292.1">
    <property type="nucleotide sequence ID" value="XM_011374990.1"/>
</dbReference>
<dbReference type="PANTHER" id="PTHR46730:SF1">
    <property type="entry name" value="PLAT DOMAIN-CONTAINING PROTEIN"/>
    <property type="match status" value="1"/>
</dbReference>
<feature type="signal peptide" evidence="9">
    <location>
        <begin position="1"/>
        <end position="19"/>
    </location>
</feature>
<evidence type="ECO:0000256" key="2">
    <source>
        <dbReference type="ARBA" id="ARBA00007200"/>
    </source>
</evidence>
<dbReference type="InterPro" id="IPR002859">
    <property type="entry name" value="PKD/REJ-like"/>
</dbReference>
<evidence type="ECO:0000256" key="8">
    <source>
        <dbReference type="SAM" id="Phobius"/>
    </source>
</evidence>
<proteinExistence type="inferred from homology"/>
<feature type="non-terminal residue" evidence="12">
    <location>
        <position position="1377"/>
    </location>
</feature>
<comment type="subcellular location">
    <subcellularLocation>
        <location evidence="1">Membrane</location>
        <topology evidence="1">Multi-pass membrane protein</topology>
    </subcellularLocation>
</comment>
<feature type="region of interest" description="Disordered" evidence="7">
    <location>
        <begin position="952"/>
        <end position="1025"/>
    </location>
</feature>